<organism evidence="2">
    <name type="scientific">marine sediment metagenome</name>
    <dbReference type="NCBI Taxonomy" id="412755"/>
    <lineage>
        <taxon>unclassified sequences</taxon>
        <taxon>metagenomes</taxon>
        <taxon>ecological metagenomes</taxon>
    </lineage>
</organism>
<reference evidence="2" key="1">
    <citation type="journal article" date="2015" name="Nature">
        <title>Complex archaea that bridge the gap between prokaryotes and eukaryotes.</title>
        <authorList>
            <person name="Spang A."/>
            <person name="Saw J.H."/>
            <person name="Jorgensen S.L."/>
            <person name="Zaremba-Niedzwiedzka K."/>
            <person name="Martijn J."/>
            <person name="Lind A.E."/>
            <person name="van Eijk R."/>
            <person name="Schleper C."/>
            <person name="Guy L."/>
            <person name="Ettema T.J."/>
        </authorList>
    </citation>
    <scope>NUCLEOTIDE SEQUENCE</scope>
</reference>
<dbReference type="InterPro" id="IPR053842">
    <property type="entry name" value="NikA-like"/>
</dbReference>
<evidence type="ECO:0000313" key="2">
    <source>
        <dbReference type="EMBL" id="KKL04489.1"/>
    </source>
</evidence>
<dbReference type="EMBL" id="LAZR01044503">
    <property type="protein sequence ID" value="KKL04489.1"/>
    <property type="molecule type" value="Genomic_DNA"/>
</dbReference>
<comment type="caution">
    <text evidence="2">The sequence shown here is derived from an EMBL/GenBank/DDBJ whole genome shotgun (WGS) entry which is preliminary data.</text>
</comment>
<keyword evidence="1" id="KW-0175">Coiled coil</keyword>
<dbReference type="Pfam" id="PF21983">
    <property type="entry name" value="NikA-like"/>
    <property type="match status" value="1"/>
</dbReference>
<proteinExistence type="predicted"/>
<evidence type="ECO:0000256" key="1">
    <source>
        <dbReference type="SAM" id="Coils"/>
    </source>
</evidence>
<accession>A0A0F9A4J8</accession>
<gene>
    <name evidence="2" type="ORF">LCGC14_2615540</name>
</gene>
<dbReference type="AlphaFoldDB" id="A0A0F9A4J8"/>
<feature type="coiled-coil region" evidence="1">
    <location>
        <begin position="92"/>
        <end position="126"/>
    </location>
</feature>
<name>A0A0F9A4J8_9ZZZZ</name>
<sequence>MNFYYLISDKKMSQNNKEKKIRDKIVHIAFTQHEKEEIKDFAGESNMTSSEFIRDAIREKIKRIKNPEIMNQGSIQLNPELLLKISKDTQKLVELNEEKEKRKNAINNILETSAAIQEEYKKLKDKGLMADLEIETMKIRKLLEGHKSLSRKQISDMTKIDSNKVAIIITNTEFFKLNVVSGRYSKR</sequence>
<protein>
    <submittedName>
        <fullName evidence="2">Uncharacterized protein</fullName>
    </submittedName>
</protein>